<protein>
    <recommendedName>
        <fullName evidence="1">CxC2-like cysteine cluster KDZ transposase-associated domain-containing protein</fullName>
    </recommendedName>
</protein>
<reference evidence="2 3" key="1">
    <citation type="journal article" date="2023" name="Proc. Natl. Acad. Sci. U.S.A.">
        <title>A global phylogenomic analysis of the shiitake genus Lentinula.</title>
        <authorList>
            <person name="Sierra-Patev S."/>
            <person name="Min B."/>
            <person name="Naranjo-Ortiz M."/>
            <person name="Looney B."/>
            <person name="Konkel Z."/>
            <person name="Slot J.C."/>
            <person name="Sakamoto Y."/>
            <person name="Steenwyk J.L."/>
            <person name="Rokas A."/>
            <person name="Carro J."/>
            <person name="Camarero S."/>
            <person name="Ferreira P."/>
            <person name="Molpeceres G."/>
            <person name="Ruiz-Duenas F.J."/>
            <person name="Serrano A."/>
            <person name="Henrissat B."/>
            <person name="Drula E."/>
            <person name="Hughes K.W."/>
            <person name="Mata J.L."/>
            <person name="Ishikawa N.K."/>
            <person name="Vargas-Isla R."/>
            <person name="Ushijima S."/>
            <person name="Smith C.A."/>
            <person name="Donoghue J."/>
            <person name="Ahrendt S."/>
            <person name="Andreopoulos W."/>
            <person name="He G."/>
            <person name="LaButti K."/>
            <person name="Lipzen A."/>
            <person name="Ng V."/>
            <person name="Riley R."/>
            <person name="Sandor L."/>
            <person name="Barry K."/>
            <person name="Martinez A.T."/>
            <person name="Xiao Y."/>
            <person name="Gibbons J.G."/>
            <person name="Terashima K."/>
            <person name="Grigoriev I.V."/>
            <person name="Hibbett D."/>
        </authorList>
    </citation>
    <scope>NUCLEOTIDE SEQUENCE [LARGE SCALE GENOMIC DNA]</scope>
    <source>
        <strain evidence="2 3">TFB7810</strain>
    </source>
</reference>
<sequence>MQEADSRIGQLCSCGHAARRVRCQQCLQQAPLCHSCWLGAHKHQPLHWAEAWDETKGYFVRHDISMLMPESLGIPLGHDGNQCPYATTPLLMTLVDVGGVHATRVTFCGCPDHLSKWHQLFHAGLLPATVKDPQSAFTLNLLRQWDLFNLQSKITAYQFMLSLRRLTDNVFTGNVPDLYKQFLFVTRIWPWIQMEKRFGGLYGDGMTECFPHRPKDNVMNFCPVCPDADVNMEDGWECAPSHLCHIHSSRITIDGNMKTGNYAKKNDPNDVSLFDGHAYMANSKRYEHYLKTVPQLQNEKVTCNHLNVANSASRSKFKNLRVIGTVNVHCDHYMVGSSVDIIGAERFATVDFALELFHEARPFKGKQPDKLISYDYACGLTPNISDRFHQYHPTQAPIIDNARWIIPSCHVRNHIEGCDYLYSYLYKSSTGHFYGESAEAPWDIFNQLGSSVMQMSAGHRIDTLINHYNDWNWRKTVGIVRQVLKDLDYAKVQYVQKRDHFLGLCLMFEDKVCEWTQLDRSPIIDPHNKKRVLSVYSHGDNKAPSLKSLVDKLMSSEETVPMSFGKVKLAGVAAWLHEGLLISRDQCVSRVCRIGQRTDGATKGLQKQRRSLENRISKWRKKQRQYMDMVTAYLLDQPDCEPEQMKLLLPSDFSALERKALCLAPLAGKQVQLLESALGDVINSLQTVVKTLTAACERKVKEDRGQKAHIRSHSQIRTIQTKRDELILDYSTYRRTLCTLEALDELRWPELTVRDTFRKATERRRTPGDSRILEGNLWNMTTAGHSAAAAQVASGAIFGSTLAIQDIDEEQDPTEVGVKADGWIWTAGRLENMSPKEIEEWEETENRVQWFRAEADFERWQEQIEIKHAEFQRVIASFTYYRDAWMRLSSQYSLTPGHRAYAREHSDMFESLRMDAQAKYDQCCIDILKKVHPGHTLADRILLWRAGEEKMFSFDR</sequence>
<dbReference type="InterPro" id="IPR041457">
    <property type="entry name" value="CxC2_KDZ-assoc"/>
</dbReference>
<dbReference type="EMBL" id="JANVFU010000017">
    <property type="protein sequence ID" value="KAJ3739700.1"/>
    <property type="molecule type" value="Genomic_DNA"/>
</dbReference>
<gene>
    <name evidence="2" type="ORF">DFH05DRAFT_1406756</name>
</gene>
<feature type="domain" description="CxC2-like cysteine cluster KDZ transposase-associated" evidence="1">
    <location>
        <begin position="72"/>
        <end position="170"/>
    </location>
</feature>
<keyword evidence="3" id="KW-1185">Reference proteome</keyword>
<proteinExistence type="predicted"/>
<dbReference type="AlphaFoldDB" id="A0A9W8TTK7"/>
<accession>A0A9W8TTK7</accession>
<evidence type="ECO:0000313" key="2">
    <source>
        <dbReference type="EMBL" id="KAJ3739700.1"/>
    </source>
</evidence>
<organism evidence="2 3">
    <name type="scientific">Lentinula detonsa</name>
    <dbReference type="NCBI Taxonomy" id="2804962"/>
    <lineage>
        <taxon>Eukaryota</taxon>
        <taxon>Fungi</taxon>
        <taxon>Dikarya</taxon>
        <taxon>Basidiomycota</taxon>
        <taxon>Agaricomycotina</taxon>
        <taxon>Agaricomycetes</taxon>
        <taxon>Agaricomycetidae</taxon>
        <taxon>Agaricales</taxon>
        <taxon>Marasmiineae</taxon>
        <taxon>Omphalotaceae</taxon>
        <taxon>Lentinula</taxon>
    </lineage>
</organism>
<evidence type="ECO:0000259" key="1">
    <source>
        <dbReference type="Pfam" id="PF18803"/>
    </source>
</evidence>
<name>A0A9W8TTK7_9AGAR</name>
<dbReference type="Pfam" id="PF18803">
    <property type="entry name" value="CxC2"/>
    <property type="match status" value="1"/>
</dbReference>
<comment type="caution">
    <text evidence="2">The sequence shown here is derived from an EMBL/GenBank/DDBJ whole genome shotgun (WGS) entry which is preliminary data.</text>
</comment>
<dbReference type="Proteomes" id="UP001142393">
    <property type="component" value="Unassembled WGS sequence"/>
</dbReference>
<evidence type="ECO:0000313" key="3">
    <source>
        <dbReference type="Proteomes" id="UP001142393"/>
    </source>
</evidence>
<dbReference type="Pfam" id="PF18758">
    <property type="entry name" value="KDZ"/>
    <property type="match status" value="1"/>
</dbReference>
<dbReference type="InterPro" id="IPR040521">
    <property type="entry name" value="KDZ"/>
</dbReference>